<organism evidence="1 2">
    <name type="scientific">Lipomyces kononenkoae</name>
    <name type="common">Yeast</name>
    <dbReference type="NCBI Taxonomy" id="34357"/>
    <lineage>
        <taxon>Eukaryota</taxon>
        <taxon>Fungi</taxon>
        <taxon>Dikarya</taxon>
        <taxon>Ascomycota</taxon>
        <taxon>Saccharomycotina</taxon>
        <taxon>Lipomycetes</taxon>
        <taxon>Lipomycetales</taxon>
        <taxon>Lipomycetaceae</taxon>
        <taxon>Lipomyces</taxon>
    </lineage>
</organism>
<protein>
    <submittedName>
        <fullName evidence="1">Uncharacterized protein</fullName>
    </submittedName>
</protein>
<keyword evidence="2" id="KW-1185">Reference proteome</keyword>
<dbReference type="EMBL" id="MU971600">
    <property type="protein sequence ID" value="KAK9233780.1"/>
    <property type="molecule type" value="Genomic_DNA"/>
</dbReference>
<reference evidence="2" key="1">
    <citation type="journal article" date="2024" name="Front. Bioeng. Biotechnol.">
        <title>Genome-scale model development and genomic sequencing of the oleaginous clade Lipomyces.</title>
        <authorList>
            <person name="Czajka J.J."/>
            <person name="Han Y."/>
            <person name="Kim J."/>
            <person name="Mondo S.J."/>
            <person name="Hofstad B.A."/>
            <person name="Robles A."/>
            <person name="Haridas S."/>
            <person name="Riley R."/>
            <person name="LaButti K."/>
            <person name="Pangilinan J."/>
            <person name="Andreopoulos W."/>
            <person name="Lipzen A."/>
            <person name="Yan J."/>
            <person name="Wang M."/>
            <person name="Ng V."/>
            <person name="Grigoriev I.V."/>
            <person name="Spatafora J.W."/>
            <person name="Magnuson J.K."/>
            <person name="Baker S.E."/>
            <person name="Pomraning K.R."/>
        </authorList>
    </citation>
    <scope>NUCLEOTIDE SEQUENCE [LARGE SCALE GENOMIC DNA]</scope>
    <source>
        <strain evidence="2">CBS 7786</strain>
    </source>
</reference>
<dbReference type="Proteomes" id="UP001433508">
    <property type="component" value="Unassembled WGS sequence"/>
</dbReference>
<evidence type="ECO:0000313" key="1">
    <source>
        <dbReference type="EMBL" id="KAK9233780.1"/>
    </source>
</evidence>
<sequence>MTTRHFADNRAFGRAFLREVRRIQFAAWQGDADNAIDQAIHVMRLVYPAPVMDYLVNEYLNPVARRIWLHCFTRNNVNFGLSTSSMVESANRSVKRFVERRTSPIGTVLAALGLSRPYVEKRQKIRRATKRTRQPVTVTDCIELDQLRHQISDTALRLLASEFEMILTGDDLLGYEMLDGTCTCSTGQLEATVSAHYGCSRTAYPSGD</sequence>
<name>A0ACC3SQC2_LIPKO</name>
<accession>A0ACC3SQC2</accession>
<proteinExistence type="predicted"/>
<comment type="caution">
    <text evidence="1">The sequence shown here is derived from an EMBL/GenBank/DDBJ whole genome shotgun (WGS) entry which is preliminary data.</text>
</comment>
<evidence type="ECO:0000313" key="2">
    <source>
        <dbReference type="Proteomes" id="UP001433508"/>
    </source>
</evidence>
<gene>
    <name evidence="1" type="ORF">V1525DRAFT_126044</name>
</gene>